<evidence type="ECO:0000313" key="2">
    <source>
        <dbReference type="EMBL" id="CAA0120889.1"/>
    </source>
</evidence>
<feature type="compositionally biased region" description="Basic residues" evidence="1">
    <location>
        <begin position="46"/>
        <end position="55"/>
    </location>
</feature>
<sequence length="260" mass="31120">MISATACWAWREGLTGNWCSTRRRTCQVPLSSETAHAGHREAAGRPGRRHQWRRCRRDDRRRNQRRHHRGWRQRRNHRRNGRRRQWWNHRRNRWRRQRRNHRRNYRWWRHGRWQRTGQGHWDTGHLRERRARNSTRSGGNLARRGLQALIPAGLGNTGAQRQGDTAQPGTDSSHSDAQSIKDRHQPPTPSFTVRHLRSNRCSRTSAIPSLRPPSERQRQFSDPRDSGGTRRTRPFPNSDVRYESVPVRVGNPLKKRRFRD</sequence>
<evidence type="ECO:0000256" key="1">
    <source>
        <dbReference type="SAM" id="MobiDB-lite"/>
    </source>
</evidence>
<gene>
    <name evidence="2" type="ORF">AELLOGFF_04301</name>
</gene>
<organism evidence="2 3">
    <name type="scientific">Mycolicibacterium vanbaalenii</name>
    <name type="common">Mycobacterium vanbaalenii</name>
    <dbReference type="NCBI Taxonomy" id="110539"/>
    <lineage>
        <taxon>Bacteria</taxon>
        <taxon>Bacillati</taxon>
        <taxon>Actinomycetota</taxon>
        <taxon>Actinomycetes</taxon>
        <taxon>Mycobacteriales</taxon>
        <taxon>Mycobacteriaceae</taxon>
        <taxon>Mycolicibacterium</taxon>
    </lineage>
</organism>
<dbReference type="EMBL" id="CACSIP010000018">
    <property type="protein sequence ID" value="CAA0120889.1"/>
    <property type="molecule type" value="Genomic_DNA"/>
</dbReference>
<feature type="compositionally biased region" description="Basic residues" evidence="1">
    <location>
        <begin position="62"/>
        <end position="82"/>
    </location>
</feature>
<feature type="compositionally biased region" description="Polar residues" evidence="1">
    <location>
        <begin position="157"/>
        <end position="178"/>
    </location>
</feature>
<dbReference type="AlphaFoldDB" id="A0A5S9QRN0"/>
<feature type="region of interest" description="Disordered" evidence="1">
    <location>
        <begin position="154"/>
        <end position="260"/>
    </location>
</feature>
<protein>
    <submittedName>
        <fullName evidence="2">Uncharacterized protein</fullName>
    </submittedName>
</protein>
<proteinExistence type="predicted"/>
<feature type="region of interest" description="Disordered" evidence="1">
    <location>
        <begin position="118"/>
        <end position="142"/>
    </location>
</feature>
<reference evidence="2 3" key="1">
    <citation type="submission" date="2019-11" db="EMBL/GenBank/DDBJ databases">
        <authorList>
            <person name="Holert J."/>
        </authorList>
    </citation>
    <scope>NUCLEOTIDE SEQUENCE [LARGE SCALE GENOMIC DNA]</scope>
    <source>
        <strain evidence="2">BC8_1</strain>
    </source>
</reference>
<name>A0A5S9QRN0_MYCVN</name>
<feature type="compositionally biased region" description="Basic and acidic residues" evidence="1">
    <location>
        <begin position="213"/>
        <end position="228"/>
    </location>
</feature>
<keyword evidence="3" id="KW-1185">Reference proteome</keyword>
<feature type="region of interest" description="Disordered" evidence="1">
    <location>
        <begin position="30"/>
        <end position="82"/>
    </location>
</feature>
<evidence type="ECO:0000313" key="3">
    <source>
        <dbReference type="Proteomes" id="UP000430146"/>
    </source>
</evidence>
<dbReference type="Proteomes" id="UP000430146">
    <property type="component" value="Unassembled WGS sequence"/>
</dbReference>
<accession>A0A5S9QRN0</accession>